<evidence type="ECO:0000256" key="2">
    <source>
        <dbReference type="SAM" id="MobiDB-lite"/>
    </source>
</evidence>
<feature type="region of interest" description="Disordered" evidence="2">
    <location>
        <begin position="456"/>
        <end position="485"/>
    </location>
</feature>
<dbReference type="InterPro" id="IPR006047">
    <property type="entry name" value="GH13_cat_dom"/>
</dbReference>
<dbReference type="EMBL" id="PDNU01000074">
    <property type="protein sequence ID" value="PHK93027.1"/>
    <property type="molecule type" value="Genomic_DNA"/>
</dbReference>
<dbReference type="Proteomes" id="UP000223527">
    <property type="component" value="Unassembled WGS sequence"/>
</dbReference>
<reference evidence="4 5" key="1">
    <citation type="submission" date="2017-10" db="EMBL/GenBank/DDBJ databases">
        <authorList>
            <person name="Banno H."/>
            <person name="Chua N.-H."/>
        </authorList>
    </citation>
    <scope>NUCLEOTIDE SEQUENCE [LARGE SCALE GENOMIC DNA]</scope>
    <source>
        <strain evidence="4 5">YW11</strain>
    </source>
</reference>
<dbReference type="CDD" id="cd02856">
    <property type="entry name" value="E_set_GDE_Isoamylase_N"/>
    <property type="match status" value="1"/>
</dbReference>
<dbReference type="SUPFAM" id="SSF81296">
    <property type="entry name" value="E set domains"/>
    <property type="match status" value="1"/>
</dbReference>
<evidence type="ECO:0000256" key="1">
    <source>
        <dbReference type="ARBA" id="ARBA00008061"/>
    </source>
</evidence>
<dbReference type="SMART" id="SM00642">
    <property type="entry name" value="Aamy"/>
    <property type="match status" value="1"/>
</dbReference>
<feature type="region of interest" description="Disordered" evidence="2">
    <location>
        <begin position="633"/>
        <end position="672"/>
    </location>
</feature>
<protein>
    <submittedName>
        <fullName evidence="4">Glycogen debranching enzyme</fullName>
    </submittedName>
</protein>
<evidence type="ECO:0000259" key="3">
    <source>
        <dbReference type="SMART" id="SM00642"/>
    </source>
</evidence>
<feature type="domain" description="Glycosyl hydrolase family 13 catalytic" evidence="3">
    <location>
        <begin position="101"/>
        <end position="557"/>
    </location>
</feature>
<dbReference type="OrthoDB" id="3236218at2"/>
<dbReference type="InterPro" id="IPR014756">
    <property type="entry name" value="Ig_E-set"/>
</dbReference>
<comment type="caution">
    <text evidence="4">The sequence shown here is derived from an EMBL/GenBank/DDBJ whole genome shotgun (WGS) entry which is preliminary data.</text>
</comment>
<evidence type="ECO:0000313" key="5">
    <source>
        <dbReference type="Proteomes" id="UP000223527"/>
    </source>
</evidence>
<dbReference type="SUPFAM" id="SSF51445">
    <property type="entry name" value="(Trans)glycosidases"/>
    <property type="match status" value="1"/>
</dbReference>
<dbReference type="InterPro" id="IPR004193">
    <property type="entry name" value="Glyco_hydro_13_N"/>
</dbReference>
<dbReference type="RefSeq" id="WP_099097405.1">
    <property type="nucleotide sequence ID" value="NZ_PDNU01000074.1"/>
</dbReference>
<dbReference type="Gene3D" id="2.60.40.10">
    <property type="entry name" value="Immunoglobulins"/>
    <property type="match status" value="1"/>
</dbReference>
<proteinExistence type="inferred from homology"/>
<dbReference type="InterPro" id="IPR013780">
    <property type="entry name" value="Glyco_hydro_b"/>
</dbReference>
<dbReference type="SUPFAM" id="SSF51011">
    <property type="entry name" value="Glycosyl hydrolase domain"/>
    <property type="match status" value="1"/>
</dbReference>
<dbReference type="InterPro" id="IPR013783">
    <property type="entry name" value="Ig-like_fold"/>
</dbReference>
<feature type="compositionally biased region" description="Basic and acidic residues" evidence="2">
    <location>
        <begin position="456"/>
        <end position="470"/>
    </location>
</feature>
<keyword evidence="5" id="KW-1185">Reference proteome</keyword>
<name>A0A2C7A8V6_9PROT</name>
<dbReference type="Gene3D" id="2.60.40.1180">
    <property type="entry name" value="Golgi alpha-mannosidase II"/>
    <property type="match status" value="1"/>
</dbReference>
<organism evidence="4 5">
    <name type="scientific">Teichococcus rhizosphaerae</name>
    <dbReference type="NCBI Taxonomy" id="1335062"/>
    <lineage>
        <taxon>Bacteria</taxon>
        <taxon>Pseudomonadati</taxon>
        <taxon>Pseudomonadota</taxon>
        <taxon>Alphaproteobacteria</taxon>
        <taxon>Acetobacterales</taxon>
        <taxon>Roseomonadaceae</taxon>
        <taxon>Roseomonas</taxon>
    </lineage>
</organism>
<accession>A0A2C7A8V6</accession>
<evidence type="ECO:0000313" key="4">
    <source>
        <dbReference type="EMBL" id="PHK93027.1"/>
    </source>
</evidence>
<comment type="similarity">
    <text evidence="1">Belongs to the glycosyl hydrolase 13 family.</text>
</comment>
<sequence length="672" mass="72709">MTRSLSTVRVEPGEPLPLGLSEACDGFNLAVFSRHATRLTLLLFDGPHGALAATVPLDPDRHRTGDVWHARLVGLPHGAAYALRAEGPFAPAEGHRFDPTRTLLDPFASAVTTGPDGAGRCLVADQRFDWGDDRPPRHPWRDTVIYETHVRGLTAHPSSGARQSGCFGGVSEMIPYLRKLGVTALELMPVQEAAALGRGARDPGTGAPLPNYWGYDPVALFAPRAAYAFGGAEAAFAEFKAMVRELHRAGIEVILDVVFNHTAEGGADGPTFAFRGLDNAIYYLLGPGGGYADFTGCGNTLNCNHPVVRSLLVDCLRHWVMHGHVDGFRFDLASVLGRGPDGALLSNPPLLEQIAEDPILRQVKLIAEAWDSAGAFQVGDFPHQAWAEWNARYRDDVRRFWRGDPGMTAAFATRLCGSSDLYGGDVGGPLRSVNFVTSHDGFTLNDLVTYARRHNEANGEGNRDGPREEFSDNNGAEGPSEDPAVEAVRRRQVRNLLATPFLSRGVPMLLGGDEFRRTQRGNSNPWCQDNEVSWYDWDLARRNADLIRFVRGLTALRRAHPVLAAERFYTAGEIAWFGPDGGPPDWHGPENRLGCVIREEAPAPGGLCLLFNAARRSARFVLPVPPASPWGVALDTAAAPPGDIAEPGAEPSPPDPAATVLPPRSTLVLVSR</sequence>
<dbReference type="GO" id="GO:0005975">
    <property type="term" value="P:carbohydrate metabolic process"/>
    <property type="evidence" value="ECO:0007669"/>
    <property type="project" value="InterPro"/>
</dbReference>
<dbReference type="AlphaFoldDB" id="A0A2C7A8V6"/>
<dbReference type="Pfam" id="PF02922">
    <property type="entry name" value="CBM_48"/>
    <property type="match status" value="1"/>
</dbReference>
<gene>
    <name evidence="4" type="ORF">CR162_20730</name>
</gene>
<dbReference type="PANTHER" id="PTHR43002">
    <property type="entry name" value="GLYCOGEN DEBRANCHING ENZYME"/>
    <property type="match status" value="1"/>
</dbReference>
<dbReference type="Gene3D" id="3.20.20.80">
    <property type="entry name" value="Glycosidases"/>
    <property type="match status" value="1"/>
</dbReference>
<dbReference type="Pfam" id="PF00128">
    <property type="entry name" value="Alpha-amylase"/>
    <property type="match status" value="1"/>
</dbReference>
<dbReference type="GO" id="GO:0004553">
    <property type="term" value="F:hydrolase activity, hydrolyzing O-glycosyl compounds"/>
    <property type="evidence" value="ECO:0007669"/>
    <property type="project" value="InterPro"/>
</dbReference>
<dbReference type="InterPro" id="IPR017853">
    <property type="entry name" value="GH"/>
</dbReference>
<dbReference type="InterPro" id="IPR044505">
    <property type="entry name" value="GlgX_Isoamylase_N_E_set"/>
</dbReference>
<dbReference type="CDD" id="cd11326">
    <property type="entry name" value="AmyAc_Glg_debranch"/>
    <property type="match status" value="1"/>
</dbReference>